<dbReference type="Proteomes" id="UP000187891">
    <property type="component" value="Unassembled WGS sequence"/>
</dbReference>
<evidence type="ECO:0000313" key="1">
    <source>
        <dbReference type="EMBL" id="SCX01593.1"/>
    </source>
</evidence>
<name>A0A1R3T6Z9_9HYPH</name>
<protein>
    <submittedName>
        <fullName evidence="1">Uncharacterized protein</fullName>
    </submittedName>
</protein>
<dbReference type="AlphaFoldDB" id="A0A1R3T6Z9"/>
<proteinExistence type="predicted"/>
<gene>
    <name evidence="1" type="ORF">DSM25559_0147</name>
</gene>
<evidence type="ECO:0000313" key="2">
    <source>
        <dbReference type="Proteomes" id="UP000187891"/>
    </source>
</evidence>
<organism evidence="1 2">
    <name type="scientific">Agrobacterium rosae</name>
    <dbReference type="NCBI Taxonomy" id="1972867"/>
    <lineage>
        <taxon>Bacteria</taxon>
        <taxon>Pseudomonadati</taxon>
        <taxon>Pseudomonadota</taxon>
        <taxon>Alphaproteobacteria</taxon>
        <taxon>Hyphomicrobiales</taxon>
        <taxon>Rhizobiaceae</taxon>
        <taxon>Rhizobium/Agrobacterium group</taxon>
        <taxon>Agrobacterium</taxon>
    </lineage>
</organism>
<dbReference type="EMBL" id="FMUE01000001">
    <property type="protein sequence ID" value="SCX01593.1"/>
    <property type="molecule type" value="Genomic_DNA"/>
</dbReference>
<accession>A0A1R3T6Z9</accession>
<reference evidence="2" key="1">
    <citation type="submission" date="2016-10" db="EMBL/GenBank/DDBJ databases">
        <authorList>
            <person name="Wibberg D."/>
        </authorList>
    </citation>
    <scope>NUCLEOTIDE SEQUENCE [LARGE SCALE GENOMIC DNA]</scope>
</reference>
<sequence length="74" mass="7786">MAVRTSSSLSGRVGADETHLQPVNLYGEPNVNLLLLGSLQLAGSRFVFESIPLKQSALSVGGAQGDRKSIFSLV</sequence>